<dbReference type="PANTHER" id="PTHR38037">
    <property type="entry name" value="ZN_PROTEASE DOMAIN-CONTAINING PROTEIN"/>
    <property type="match status" value="1"/>
</dbReference>
<gene>
    <name evidence="3" type="ORF">GCM10007418_06400</name>
</gene>
<dbReference type="RefSeq" id="WP_150277271.1">
    <property type="nucleotide sequence ID" value="NZ_BMFF01000001.1"/>
</dbReference>
<keyword evidence="4" id="KW-1185">Reference proteome</keyword>
<feature type="signal peptide" evidence="1">
    <location>
        <begin position="1"/>
        <end position="21"/>
    </location>
</feature>
<name>A0ABQ1P256_9GAMM</name>
<evidence type="ECO:0000259" key="2">
    <source>
        <dbReference type="Pfam" id="PF05618"/>
    </source>
</evidence>
<dbReference type="Pfam" id="PF05618">
    <property type="entry name" value="Zn_protease"/>
    <property type="match status" value="1"/>
</dbReference>
<sequence length="173" mass="18910">MRFKMLVLCSALMTVWGSATANQPNVYGVSEKASLPDLNLEVPAKLDTGAVTASLSAQNIKLFKRDGEDWVRFQLAVEGEQQGKELELPVVRISKIKRRAADVPEGESKDYTSRPVIEMAVCLGGKEQDVEINLTDRTSFSYPFLIGSTALQQFDAMVDPSLEYSAGSPSCTT</sequence>
<reference evidence="4" key="1">
    <citation type="journal article" date="2019" name="Int. J. Syst. Evol. Microbiol.">
        <title>The Global Catalogue of Microorganisms (GCM) 10K type strain sequencing project: providing services to taxonomists for standard genome sequencing and annotation.</title>
        <authorList>
            <consortium name="The Broad Institute Genomics Platform"/>
            <consortium name="The Broad Institute Genome Sequencing Center for Infectious Disease"/>
            <person name="Wu L."/>
            <person name="Ma J."/>
        </authorList>
    </citation>
    <scope>NUCLEOTIDE SEQUENCE [LARGE SCALE GENOMIC DNA]</scope>
    <source>
        <strain evidence="4">CGMCC 1.12482</strain>
    </source>
</reference>
<evidence type="ECO:0000313" key="4">
    <source>
        <dbReference type="Proteomes" id="UP000638188"/>
    </source>
</evidence>
<organism evidence="3 4">
    <name type="scientific">Halopseudomonas salina</name>
    <dbReference type="NCBI Taxonomy" id="1323744"/>
    <lineage>
        <taxon>Bacteria</taxon>
        <taxon>Pseudomonadati</taxon>
        <taxon>Pseudomonadota</taxon>
        <taxon>Gammaproteobacteria</taxon>
        <taxon>Pseudomonadales</taxon>
        <taxon>Pseudomonadaceae</taxon>
        <taxon>Halopseudomonas</taxon>
    </lineage>
</organism>
<keyword evidence="1" id="KW-0732">Signal</keyword>
<dbReference type="InterPro" id="IPR021109">
    <property type="entry name" value="Peptidase_aspartic_dom_sf"/>
</dbReference>
<dbReference type="Proteomes" id="UP000638188">
    <property type="component" value="Unassembled WGS sequence"/>
</dbReference>
<evidence type="ECO:0000256" key="1">
    <source>
        <dbReference type="SAM" id="SignalP"/>
    </source>
</evidence>
<accession>A0ABQ1P256</accession>
<evidence type="ECO:0000313" key="3">
    <source>
        <dbReference type="EMBL" id="GGC89411.1"/>
    </source>
</evidence>
<dbReference type="Gene3D" id="2.40.70.10">
    <property type="entry name" value="Acid Proteases"/>
    <property type="match status" value="1"/>
</dbReference>
<dbReference type="PANTHER" id="PTHR38037:SF2">
    <property type="entry name" value="ATP-DEPENDENT ZINC PROTEASE DOMAIN-CONTAINING PROTEIN-RELATED"/>
    <property type="match status" value="1"/>
</dbReference>
<dbReference type="SUPFAM" id="SSF50630">
    <property type="entry name" value="Acid proteases"/>
    <property type="match status" value="1"/>
</dbReference>
<feature type="domain" description="Retropepsin-like aspartic endopeptidase" evidence="2">
    <location>
        <begin position="26"/>
        <end position="166"/>
    </location>
</feature>
<protein>
    <recommendedName>
        <fullName evidence="2">Retropepsin-like aspartic endopeptidase domain-containing protein</fullName>
    </recommendedName>
</protein>
<feature type="chain" id="PRO_5046497061" description="Retropepsin-like aspartic endopeptidase domain-containing protein" evidence="1">
    <location>
        <begin position="22"/>
        <end position="173"/>
    </location>
</feature>
<comment type="caution">
    <text evidence="3">The sequence shown here is derived from an EMBL/GenBank/DDBJ whole genome shotgun (WGS) entry which is preliminary data.</text>
</comment>
<dbReference type="InterPro" id="IPR008503">
    <property type="entry name" value="Asp_endopeptidase"/>
</dbReference>
<proteinExistence type="predicted"/>
<dbReference type="EMBL" id="BMFF01000001">
    <property type="protein sequence ID" value="GGC89411.1"/>
    <property type="molecule type" value="Genomic_DNA"/>
</dbReference>